<dbReference type="RefSeq" id="WP_012799430.1">
    <property type="nucleotide sequence ID" value="NC_013165.1"/>
</dbReference>
<dbReference type="Proteomes" id="UP000002026">
    <property type="component" value="Chromosome"/>
</dbReference>
<sequence length="189" mass="20735">MIYIIRHGQTDLNSKHVLQGQSDHPLNEVGERQAQEAALLIGNVSFAKVYSSPLTRALQTARIAAPGVPVVVDRRLIEMDYGPYEGMDLKNPSPEMAEFFSDFVHNPAPDGMEQLASVVERCGAFLEDVLEEARATDVLVSTHAIAMKGLLEYLNPQSKGGYWSKFIGNCAIYTAKVVEGGFALPVELR</sequence>
<organism evidence="4 5">
    <name type="scientific">Slackia heliotrinireducens (strain ATCC 29202 / DSM 20476 / NCTC 11029 / RHS 1)</name>
    <name type="common">Peptococcus heliotrinreducens</name>
    <dbReference type="NCBI Taxonomy" id="471855"/>
    <lineage>
        <taxon>Bacteria</taxon>
        <taxon>Bacillati</taxon>
        <taxon>Actinomycetota</taxon>
        <taxon>Coriobacteriia</taxon>
        <taxon>Eggerthellales</taxon>
        <taxon>Eggerthellaceae</taxon>
        <taxon>Slackia</taxon>
    </lineage>
</organism>
<dbReference type="GO" id="GO:0004331">
    <property type="term" value="F:fructose-2,6-bisphosphate 2-phosphatase activity"/>
    <property type="evidence" value="ECO:0007669"/>
    <property type="project" value="TreeGrafter"/>
</dbReference>
<dbReference type="InterPro" id="IPR001345">
    <property type="entry name" value="PG/BPGM_mutase_AS"/>
</dbReference>
<feature type="binding site" evidence="3">
    <location>
        <position position="56"/>
    </location>
    <ligand>
        <name>substrate</name>
    </ligand>
</feature>
<dbReference type="GO" id="GO:0045820">
    <property type="term" value="P:negative regulation of glycolytic process"/>
    <property type="evidence" value="ECO:0007669"/>
    <property type="project" value="TreeGrafter"/>
</dbReference>
<keyword evidence="5" id="KW-1185">Reference proteome</keyword>
<gene>
    <name evidence="4" type="ordered locus">Shel_23210</name>
</gene>
<keyword evidence="1" id="KW-0378">Hydrolase</keyword>
<name>C7N1A8_SLAHD</name>
<protein>
    <submittedName>
        <fullName evidence="4">Fructose-2,6-bisphosphatase</fullName>
    </submittedName>
</protein>
<dbReference type="EMBL" id="CP001684">
    <property type="protein sequence ID" value="ACV23330.1"/>
    <property type="molecule type" value="Genomic_DNA"/>
</dbReference>
<feature type="binding site" evidence="3">
    <location>
        <begin position="78"/>
        <end position="81"/>
    </location>
    <ligand>
        <name>substrate</name>
    </ligand>
</feature>
<dbReference type="STRING" id="471855.Shel_23210"/>
<evidence type="ECO:0000256" key="3">
    <source>
        <dbReference type="PIRSR" id="PIRSR613078-2"/>
    </source>
</evidence>
<dbReference type="KEGG" id="shi:Shel_23210"/>
<evidence type="ECO:0000313" key="5">
    <source>
        <dbReference type="Proteomes" id="UP000002026"/>
    </source>
</evidence>
<proteinExistence type="predicted"/>
<reference evidence="4 5" key="1">
    <citation type="journal article" date="2009" name="Stand. Genomic Sci.">
        <title>Complete genome sequence of Slackia heliotrinireducens type strain (RHS 1).</title>
        <authorList>
            <person name="Pukall R."/>
            <person name="Lapidus A."/>
            <person name="Nolan M."/>
            <person name="Copeland A."/>
            <person name="Glavina Del Rio T."/>
            <person name="Lucas S."/>
            <person name="Chen F."/>
            <person name="Tice H."/>
            <person name="Cheng J.F."/>
            <person name="Chertkov O."/>
            <person name="Bruce D."/>
            <person name="Goodwin L."/>
            <person name="Kuske C."/>
            <person name="Brettin T."/>
            <person name="Detter J.C."/>
            <person name="Han C."/>
            <person name="Pitluck S."/>
            <person name="Pati A."/>
            <person name="Mavrommatis K."/>
            <person name="Ivanova N."/>
            <person name="Ovchinnikova G."/>
            <person name="Chen A."/>
            <person name="Palaniappan K."/>
            <person name="Schneider S."/>
            <person name="Rohde M."/>
            <person name="Chain P."/>
            <person name="D'haeseleer P."/>
            <person name="Goker M."/>
            <person name="Bristow J."/>
            <person name="Eisen J.A."/>
            <person name="Markowitz V."/>
            <person name="Kyrpides N.C."/>
            <person name="Klenk H.P."/>
            <person name="Hugenholtz P."/>
        </authorList>
    </citation>
    <scope>NUCLEOTIDE SEQUENCE [LARGE SCALE GENOMIC DNA]</scope>
    <source>
        <strain evidence="5">ATCC 29202 / DSM 20476 / NCTC 11029 / RHS 1</strain>
    </source>
</reference>
<dbReference type="SMART" id="SM00855">
    <property type="entry name" value="PGAM"/>
    <property type="match status" value="1"/>
</dbReference>
<dbReference type="eggNOG" id="COG0406">
    <property type="taxonomic scope" value="Bacteria"/>
</dbReference>
<dbReference type="HOGENOM" id="CLU_033323_9_0_11"/>
<dbReference type="CDD" id="cd07067">
    <property type="entry name" value="HP_PGM_like"/>
    <property type="match status" value="1"/>
</dbReference>
<accession>C7N1A8</accession>
<dbReference type="SUPFAM" id="SSF53254">
    <property type="entry name" value="Phosphoglycerate mutase-like"/>
    <property type="match status" value="1"/>
</dbReference>
<dbReference type="GO" id="GO:0005829">
    <property type="term" value="C:cytosol"/>
    <property type="evidence" value="ECO:0007669"/>
    <property type="project" value="TreeGrafter"/>
</dbReference>
<dbReference type="PANTHER" id="PTHR46517">
    <property type="entry name" value="FRUCTOSE-2,6-BISPHOSPHATASE TIGAR"/>
    <property type="match status" value="1"/>
</dbReference>
<evidence type="ECO:0000256" key="1">
    <source>
        <dbReference type="ARBA" id="ARBA00022801"/>
    </source>
</evidence>
<dbReference type="Gene3D" id="3.40.50.1240">
    <property type="entry name" value="Phosphoglycerate mutase-like"/>
    <property type="match status" value="1"/>
</dbReference>
<feature type="active site" description="Tele-phosphohistidine intermediate" evidence="2">
    <location>
        <position position="7"/>
    </location>
</feature>
<evidence type="ECO:0000313" key="4">
    <source>
        <dbReference type="EMBL" id="ACV23330.1"/>
    </source>
</evidence>
<dbReference type="Pfam" id="PF00300">
    <property type="entry name" value="His_Phos_1"/>
    <property type="match status" value="1"/>
</dbReference>
<dbReference type="GO" id="GO:0043456">
    <property type="term" value="P:regulation of pentose-phosphate shunt"/>
    <property type="evidence" value="ECO:0007669"/>
    <property type="project" value="TreeGrafter"/>
</dbReference>
<feature type="active site" description="Proton donor/acceptor" evidence="2">
    <location>
        <position position="78"/>
    </location>
</feature>
<evidence type="ECO:0000256" key="2">
    <source>
        <dbReference type="PIRSR" id="PIRSR613078-1"/>
    </source>
</evidence>
<dbReference type="PROSITE" id="PS00175">
    <property type="entry name" value="PG_MUTASE"/>
    <property type="match status" value="1"/>
</dbReference>
<dbReference type="PANTHER" id="PTHR46517:SF1">
    <property type="entry name" value="FRUCTOSE-2,6-BISPHOSPHATASE TIGAR"/>
    <property type="match status" value="1"/>
</dbReference>
<dbReference type="AlphaFoldDB" id="C7N1A8"/>
<dbReference type="InterPro" id="IPR051695">
    <property type="entry name" value="Phosphoglycerate_Mutase"/>
</dbReference>
<dbReference type="InterPro" id="IPR029033">
    <property type="entry name" value="His_PPase_superfam"/>
</dbReference>
<dbReference type="PIRSF" id="PIRSF000709">
    <property type="entry name" value="6PFK_2-Ptase"/>
    <property type="match status" value="1"/>
</dbReference>
<feature type="binding site" evidence="3">
    <location>
        <begin position="6"/>
        <end position="13"/>
    </location>
    <ligand>
        <name>substrate</name>
    </ligand>
</feature>
<dbReference type="InterPro" id="IPR013078">
    <property type="entry name" value="His_Pase_superF_clade-1"/>
</dbReference>